<evidence type="ECO:0000313" key="2">
    <source>
        <dbReference type="EMBL" id="EFN72885.1"/>
    </source>
</evidence>
<keyword evidence="3" id="KW-1185">Reference proteome</keyword>
<organism evidence="3">
    <name type="scientific">Camponotus floridanus</name>
    <name type="common">Florida carpenter ant</name>
    <dbReference type="NCBI Taxonomy" id="104421"/>
    <lineage>
        <taxon>Eukaryota</taxon>
        <taxon>Metazoa</taxon>
        <taxon>Ecdysozoa</taxon>
        <taxon>Arthropoda</taxon>
        <taxon>Hexapoda</taxon>
        <taxon>Insecta</taxon>
        <taxon>Pterygota</taxon>
        <taxon>Neoptera</taxon>
        <taxon>Endopterygota</taxon>
        <taxon>Hymenoptera</taxon>
        <taxon>Apocrita</taxon>
        <taxon>Aculeata</taxon>
        <taxon>Formicoidea</taxon>
        <taxon>Formicidae</taxon>
        <taxon>Formicinae</taxon>
        <taxon>Camponotus</taxon>
    </lineage>
</organism>
<feature type="region of interest" description="Disordered" evidence="1">
    <location>
        <begin position="71"/>
        <end position="185"/>
    </location>
</feature>
<name>E2A0I2_CAMFO</name>
<accession>E2A0I2</accession>
<gene>
    <name evidence="2" type="ORF">EAG_11176</name>
</gene>
<proteinExistence type="predicted"/>
<feature type="compositionally biased region" description="Basic and acidic residues" evidence="1">
    <location>
        <begin position="84"/>
        <end position="93"/>
    </location>
</feature>
<feature type="region of interest" description="Disordered" evidence="1">
    <location>
        <begin position="200"/>
        <end position="225"/>
    </location>
</feature>
<dbReference type="EMBL" id="GL435626">
    <property type="protein sequence ID" value="EFN72885.1"/>
    <property type="molecule type" value="Genomic_DNA"/>
</dbReference>
<dbReference type="Proteomes" id="UP000000311">
    <property type="component" value="Unassembled WGS sequence"/>
</dbReference>
<evidence type="ECO:0000256" key="1">
    <source>
        <dbReference type="SAM" id="MobiDB-lite"/>
    </source>
</evidence>
<feature type="compositionally biased region" description="Pro residues" evidence="1">
    <location>
        <begin position="151"/>
        <end position="165"/>
    </location>
</feature>
<feature type="compositionally biased region" description="Basic and acidic residues" evidence="1">
    <location>
        <begin position="113"/>
        <end position="135"/>
    </location>
</feature>
<protein>
    <submittedName>
        <fullName evidence="2">Uncharacterized protein</fullName>
    </submittedName>
</protein>
<reference evidence="2 3" key="1">
    <citation type="journal article" date="2010" name="Science">
        <title>Genomic comparison of the ants Camponotus floridanus and Harpegnathos saltator.</title>
        <authorList>
            <person name="Bonasio R."/>
            <person name="Zhang G."/>
            <person name="Ye C."/>
            <person name="Mutti N.S."/>
            <person name="Fang X."/>
            <person name="Qin N."/>
            <person name="Donahue G."/>
            <person name="Yang P."/>
            <person name="Li Q."/>
            <person name="Li C."/>
            <person name="Zhang P."/>
            <person name="Huang Z."/>
            <person name="Berger S.L."/>
            <person name="Reinberg D."/>
            <person name="Wang J."/>
            <person name="Liebig J."/>
        </authorList>
    </citation>
    <scope>NUCLEOTIDE SEQUENCE [LARGE SCALE GENOMIC DNA]</scope>
    <source>
        <strain evidence="3">C129</strain>
    </source>
</reference>
<dbReference type="AlphaFoldDB" id="E2A0I2"/>
<feature type="compositionally biased region" description="Basic and acidic residues" evidence="1">
    <location>
        <begin position="200"/>
        <end position="210"/>
    </location>
</feature>
<evidence type="ECO:0000313" key="3">
    <source>
        <dbReference type="Proteomes" id="UP000000311"/>
    </source>
</evidence>
<dbReference type="InParanoid" id="E2A0I2"/>
<feature type="compositionally biased region" description="Polar residues" evidence="1">
    <location>
        <begin position="71"/>
        <end position="83"/>
    </location>
</feature>
<sequence>MSRKLASRFARISYGRFRVMVHHHTDSVESERTAEHSCKTHVQRADFSRKFCTLYPLMLRFELSGTYTLAAESSHSRKSSGQSVEHREADTTVDRQPSPATNTYKRAHANFGQDERASGIEQARRASAHRVDASRRGRRKGVNPCTRLKFKPPPPPPPPLPPPTPATTTYSSTHTREHPPVRASTHYCRHCHRRITTHPLLRDREKKRANETNGVTETRGGVEGG</sequence>
<feature type="compositionally biased region" description="Polar residues" evidence="1">
    <location>
        <begin position="94"/>
        <end position="104"/>
    </location>
</feature>